<dbReference type="GO" id="GO:0033615">
    <property type="term" value="P:mitochondrial proton-transporting ATP synthase complex assembly"/>
    <property type="evidence" value="ECO:0007669"/>
    <property type="project" value="TreeGrafter"/>
</dbReference>
<name>A0A1E3PB80_WICAA</name>
<evidence type="ECO:0000313" key="2">
    <source>
        <dbReference type="EMBL" id="ODQ62665.1"/>
    </source>
</evidence>
<organism evidence="2 3">
    <name type="scientific">Wickerhamomyces anomalus (strain ATCC 58044 / CBS 1984 / NCYC 433 / NRRL Y-366-8)</name>
    <name type="common">Yeast</name>
    <name type="synonym">Hansenula anomala</name>
    <dbReference type="NCBI Taxonomy" id="683960"/>
    <lineage>
        <taxon>Eukaryota</taxon>
        <taxon>Fungi</taxon>
        <taxon>Dikarya</taxon>
        <taxon>Ascomycota</taxon>
        <taxon>Saccharomycotina</taxon>
        <taxon>Saccharomycetes</taxon>
        <taxon>Phaffomycetales</taxon>
        <taxon>Wickerhamomycetaceae</taxon>
        <taxon>Wickerhamomyces</taxon>
    </lineage>
</organism>
<sequence>MLCLRTLKSQVPTSRCFSTSSPSFFLGKLNKHLQATTPKEHVVITLTKPIGVREEPKDTDNSPKDPRSIKEKYKDFLDPEKNKKRQEELEKEMSRSGMYDLYVYRKTKGKLFLSPQSYWKAEKSLYFPNFVGEDLTSSKLKGTTSLLKGKVSVIRAYTADLGEKASKGYFKVLDNDYLTTEGYDKFLETNPNSQIVDLNITENGLKAIFVKASKSGLRKVVHESRHDKYLIVPKKGLNIDVRESIHLLNNYTCFIYVVDHQGRIRWATCGEPTEADRNMLWRTVRGLEREYKALNPTEKPE</sequence>
<gene>
    <name evidence="2" type="ORF">WICANDRAFT_26989</name>
</gene>
<feature type="region of interest" description="Disordered" evidence="1">
    <location>
        <begin position="48"/>
        <end position="90"/>
    </location>
</feature>
<dbReference type="PANTHER" id="PTHR28106">
    <property type="entry name" value="MITOCHONDRIAL ATPASE COMPLEX SUBUNIT ATP10"/>
    <property type="match status" value="1"/>
</dbReference>
<evidence type="ECO:0000313" key="3">
    <source>
        <dbReference type="Proteomes" id="UP000094112"/>
    </source>
</evidence>
<protein>
    <recommendedName>
        <fullName evidence="4">Mitochondrial ATPase complex subunit ATP10</fullName>
    </recommendedName>
</protein>
<feature type="compositionally biased region" description="Basic and acidic residues" evidence="1">
    <location>
        <begin position="51"/>
        <end position="90"/>
    </location>
</feature>
<dbReference type="AlphaFoldDB" id="A0A1E3PB80"/>
<dbReference type="RefSeq" id="XP_019041872.1">
    <property type="nucleotide sequence ID" value="XM_019181325.1"/>
</dbReference>
<dbReference type="InterPro" id="IPR007849">
    <property type="entry name" value="ATP10"/>
</dbReference>
<dbReference type="GO" id="GO:0005743">
    <property type="term" value="C:mitochondrial inner membrane"/>
    <property type="evidence" value="ECO:0007669"/>
    <property type="project" value="TreeGrafter"/>
</dbReference>
<dbReference type="Proteomes" id="UP000094112">
    <property type="component" value="Unassembled WGS sequence"/>
</dbReference>
<accession>A0A1E3PB80</accession>
<reference evidence="2 3" key="1">
    <citation type="journal article" date="2016" name="Proc. Natl. Acad. Sci. U.S.A.">
        <title>Comparative genomics of biotechnologically important yeasts.</title>
        <authorList>
            <person name="Riley R."/>
            <person name="Haridas S."/>
            <person name="Wolfe K.H."/>
            <person name="Lopes M.R."/>
            <person name="Hittinger C.T."/>
            <person name="Goeker M."/>
            <person name="Salamov A.A."/>
            <person name="Wisecaver J.H."/>
            <person name="Long T.M."/>
            <person name="Calvey C.H."/>
            <person name="Aerts A.L."/>
            <person name="Barry K.W."/>
            <person name="Choi C."/>
            <person name="Clum A."/>
            <person name="Coughlan A.Y."/>
            <person name="Deshpande S."/>
            <person name="Douglass A.P."/>
            <person name="Hanson S.J."/>
            <person name="Klenk H.-P."/>
            <person name="LaButti K.M."/>
            <person name="Lapidus A."/>
            <person name="Lindquist E.A."/>
            <person name="Lipzen A.M."/>
            <person name="Meier-Kolthoff J.P."/>
            <person name="Ohm R.A."/>
            <person name="Otillar R.P."/>
            <person name="Pangilinan J.L."/>
            <person name="Peng Y."/>
            <person name="Rokas A."/>
            <person name="Rosa C.A."/>
            <person name="Scheuner C."/>
            <person name="Sibirny A.A."/>
            <person name="Slot J.C."/>
            <person name="Stielow J.B."/>
            <person name="Sun H."/>
            <person name="Kurtzman C.P."/>
            <person name="Blackwell M."/>
            <person name="Grigoriev I.V."/>
            <person name="Jeffries T.W."/>
        </authorList>
    </citation>
    <scope>NUCLEOTIDE SEQUENCE [LARGE SCALE GENOMIC DNA]</scope>
    <source>
        <strain evidence="3">ATCC 58044 / CBS 1984 / NCYC 433 / NRRL Y-366-8</strain>
    </source>
</reference>
<dbReference type="GeneID" id="30198571"/>
<evidence type="ECO:0000256" key="1">
    <source>
        <dbReference type="SAM" id="MobiDB-lite"/>
    </source>
</evidence>
<dbReference type="STRING" id="683960.A0A1E3PB80"/>
<evidence type="ECO:0008006" key="4">
    <source>
        <dbReference type="Google" id="ProtNLM"/>
    </source>
</evidence>
<dbReference type="Pfam" id="PF05176">
    <property type="entry name" value="ATP-synt_10"/>
    <property type="match status" value="1"/>
</dbReference>
<dbReference type="EMBL" id="KV454208">
    <property type="protein sequence ID" value="ODQ62665.1"/>
    <property type="molecule type" value="Genomic_DNA"/>
</dbReference>
<keyword evidence="3" id="KW-1185">Reference proteome</keyword>
<dbReference type="PANTHER" id="PTHR28106:SF1">
    <property type="entry name" value="MITOCHONDRIAL ATPASE COMPLEX SUBUNIT ATP10"/>
    <property type="match status" value="1"/>
</dbReference>
<dbReference type="OrthoDB" id="17089at2759"/>
<proteinExistence type="predicted"/>